<feature type="region of interest" description="Disordered" evidence="1">
    <location>
        <begin position="35"/>
        <end position="56"/>
    </location>
</feature>
<dbReference type="Proteomes" id="UP000499080">
    <property type="component" value="Unassembled WGS sequence"/>
</dbReference>
<accession>A0A4Y2BX61</accession>
<keyword evidence="3" id="KW-1185">Reference proteome</keyword>
<evidence type="ECO:0000313" key="2">
    <source>
        <dbReference type="EMBL" id="GBL96359.1"/>
    </source>
</evidence>
<gene>
    <name evidence="2" type="ORF">AVEN_238715_1</name>
</gene>
<evidence type="ECO:0000256" key="1">
    <source>
        <dbReference type="SAM" id="MobiDB-lite"/>
    </source>
</evidence>
<organism evidence="2 3">
    <name type="scientific">Araneus ventricosus</name>
    <name type="common">Orbweaver spider</name>
    <name type="synonym">Epeira ventricosa</name>
    <dbReference type="NCBI Taxonomy" id="182803"/>
    <lineage>
        <taxon>Eukaryota</taxon>
        <taxon>Metazoa</taxon>
        <taxon>Ecdysozoa</taxon>
        <taxon>Arthropoda</taxon>
        <taxon>Chelicerata</taxon>
        <taxon>Arachnida</taxon>
        <taxon>Araneae</taxon>
        <taxon>Araneomorphae</taxon>
        <taxon>Entelegynae</taxon>
        <taxon>Araneoidea</taxon>
        <taxon>Araneidae</taxon>
        <taxon>Araneus</taxon>
    </lineage>
</organism>
<protein>
    <submittedName>
        <fullName evidence="2">Uncharacterized protein</fullName>
    </submittedName>
</protein>
<proteinExistence type="predicted"/>
<name>A0A4Y2BX61_ARAVE</name>
<reference evidence="2 3" key="1">
    <citation type="journal article" date="2019" name="Sci. Rep.">
        <title>Orb-weaving spider Araneus ventricosus genome elucidates the spidroin gene catalogue.</title>
        <authorList>
            <person name="Kono N."/>
            <person name="Nakamura H."/>
            <person name="Ohtoshi R."/>
            <person name="Moran D.A.P."/>
            <person name="Shinohara A."/>
            <person name="Yoshida Y."/>
            <person name="Fujiwara M."/>
            <person name="Mori M."/>
            <person name="Tomita M."/>
            <person name="Arakawa K."/>
        </authorList>
    </citation>
    <scope>NUCLEOTIDE SEQUENCE [LARGE SCALE GENOMIC DNA]</scope>
</reference>
<dbReference type="EMBL" id="BGPR01000119">
    <property type="protein sequence ID" value="GBL96359.1"/>
    <property type="molecule type" value="Genomic_DNA"/>
</dbReference>
<sequence>MNNDGSYNISNKTHNLRNHVYRNLDQRIRAGRDFTEGISACDPSSRLAGDPSAGGDPMRESVPFRFFLHLPLYEPTDLGGSRAACVRSTRPQSLLMARRMTPEFAACSAASSHSSVKSAERSSM</sequence>
<evidence type="ECO:0000313" key="3">
    <source>
        <dbReference type="Proteomes" id="UP000499080"/>
    </source>
</evidence>
<dbReference type="AlphaFoldDB" id="A0A4Y2BX61"/>
<comment type="caution">
    <text evidence="2">The sequence shown here is derived from an EMBL/GenBank/DDBJ whole genome shotgun (WGS) entry which is preliminary data.</text>
</comment>